<reference evidence="1 2" key="1">
    <citation type="journal article" date="2014" name="Gut Pathog.">
        <title>Gene clusters of Hafnia alvei strain FB1 important in survival and pathogenesis: a draft genome perspective.</title>
        <authorList>
            <person name="Tan J.Y."/>
            <person name="Yin W.F."/>
            <person name="Chan K.G."/>
        </authorList>
    </citation>
    <scope>NUCLEOTIDE SEQUENCE [LARGE SCALE GENOMIC DNA]</scope>
    <source>
        <strain evidence="1 2">FB1</strain>
    </source>
</reference>
<dbReference type="SUPFAM" id="SSF51182">
    <property type="entry name" value="RmlC-like cupins"/>
    <property type="match status" value="1"/>
</dbReference>
<dbReference type="OrthoDB" id="9811153at2"/>
<dbReference type="KEGG" id="hav:AT03_02835"/>
<protein>
    <submittedName>
        <fullName evidence="1">Cupin</fullName>
    </submittedName>
</protein>
<evidence type="ECO:0000313" key="2">
    <source>
        <dbReference type="Proteomes" id="UP000029986"/>
    </source>
</evidence>
<dbReference type="eggNOG" id="COG1917">
    <property type="taxonomic scope" value="Bacteria"/>
</dbReference>
<gene>
    <name evidence="1" type="ORF">AT03_02835</name>
</gene>
<dbReference type="RefSeq" id="WP_025798627.1">
    <property type="nucleotide sequence ID" value="NZ_CP009706.1"/>
</dbReference>
<dbReference type="PATRIC" id="fig|1453496.5.peg.560"/>
<accession>A0A097QY64</accession>
<keyword evidence="2" id="KW-1185">Reference proteome</keyword>
<dbReference type="HOGENOM" id="CLU_134269_1_1_6"/>
<proteinExistence type="predicted"/>
<dbReference type="Proteomes" id="UP000029986">
    <property type="component" value="Chromosome"/>
</dbReference>
<name>A0A097QY64_HAFAL</name>
<dbReference type="AlphaFoldDB" id="A0A097QY64"/>
<dbReference type="GeneID" id="78450532"/>
<dbReference type="Gene3D" id="2.60.120.10">
    <property type="entry name" value="Jelly Rolls"/>
    <property type="match status" value="1"/>
</dbReference>
<dbReference type="InterPro" id="IPR014710">
    <property type="entry name" value="RmlC-like_jellyroll"/>
</dbReference>
<dbReference type="EMBL" id="CP009706">
    <property type="protein sequence ID" value="AIU71423.1"/>
    <property type="molecule type" value="Genomic_DNA"/>
</dbReference>
<evidence type="ECO:0000313" key="1">
    <source>
        <dbReference type="EMBL" id="AIU71423.1"/>
    </source>
</evidence>
<dbReference type="InterPro" id="IPR011051">
    <property type="entry name" value="RmlC_Cupin_sf"/>
</dbReference>
<organism evidence="1 2">
    <name type="scientific">Hafnia alvei FB1</name>
    <dbReference type="NCBI Taxonomy" id="1453496"/>
    <lineage>
        <taxon>Bacteria</taxon>
        <taxon>Pseudomonadati</taxon>
        <taxon>Pseudomonadota</taxon>
        <taxon>Gammaproteobacteria</taxon>
        <taxon>Enterobacterales</taxon>
        <taxon>Hafniaceae</taxon>
        <taxon>Hafnia</taxon>
    </lineage>
</organism>
<sequence length="99" mass="10524">METFKAQTPAEEYGVGITRRSGVISNGKPAAELTFESGAFSQLRKQMQGNTTRVVSGEFEFTVGAETHLLIAGESVNIPVNIISGCFCLSTGVLVETPL</sequence>